<feature type="compositionally biased region" description="Polar residues" evidence="1">
    <location>
        <begin position="110"/>
        <end position="128"/>
    </location>
</feature>
<proteinExistence type="predicted"/>
<dbReference type="EMBL" id="QGTJ01000006">
    <property type="protein sequence ID" value="PWV61212.1"/>
    <property type="molecule type" value="Genomic_DNA"/>
</dbReference>
<evidence type="ECO:0008006" key="4">
    <source>
        <dbReference type="Google" id="ProtNLM"/>
    </source>
</evidence>
<dbReference type="OrthoDB" id="2570531at2"/>
<protein>
    <recommendedName>
        <fullName evidence="4">Phasin protein</fullName>
    </recommendedName>
</protein>
<comment type="caution">
    <text evidence="2">The sequence shown here is derived from an EMBL/GenBank/DDBJ whole genome shotgun (WGS) entry which is preliminary data.</text>
</comment>
<name>A0A317MZN8_9GAMM</name>
<dbReference type="AlphaFoldDB" id="A0A317MZN8"/>
<dbReference type="Proteomes" id="UP000246569">
    <property type="component" value="Unassembled WGS sequence"/>
</dbReference>
<sequence>MASELGEYLQRSLEAQRRVWDSWADIVPARLRGDWPIRFEGSLNPLDLLAAQRAWLIDWSAIWSRHLEAMNASLCSAQRERLLAREALGVAIFDAGLACLDELARLEASQAPQPETQAQTSESAAPQA</sequence>
<feature type="region of interest" description="Disordered" evidence="1">
    <location>
        <begin position="109"/>
        <end position="128"/>
    </location>
</feature>
<organism evidence="2 3">
    <name type="scientific">Plasticicumulans acidivorans</name>
    <dbReference type="NCBI Taxonomy" id="886464"/>
    <lineage>
        <taxon>Bacteria</taxon>
        <taxon>Pseudomonadati</taxon>
        <taxon>Pseudomonadota</taxon>
        <taxon>Gammaproteobacteria</taxon>
        <taxon>Candidatus Competibacteraceae</taxon>
        <taxon>Plasticicumulans</taxon>
    </lineage>
</organism>
<accession>A0A317MZN8</accession>
<keyword evidence="3" id="KW-1185">Reference proteome</keyword>
<gene>
    <name evidence="2" type="ORF">C7443_106226</name>
</gene>
<dbReference type="RefSeq" id="WP_146213298.1">
    <property type="nucleotide sequence ID" value="NZ_QGTJ01000006.1"/>
</dbReference>
<evidence type="ECO:0000313" key="2">
    <source>
        <dbReference type="EMBL" id="PWV61212.1"/>
    </source>
</evidence>
<evidence type="ECO:0000256" key="1">
    <source>
        <dbReference type="SAM" id="MobiDB-lite"/>
    </source>
</evidence>
<evidence type="ECO:0000313" key="3">
    <source>
        <dbReference type="Proteomes" id="UP000246569"/>
    </source>
</evidence>
<reference evidence="2 3" key="1">
    <citation type="submission" date="2018-05" db="EMBL/GenBank/DDBJ databases">
        <title>Genomic Encyclopedia of Type Strains, Phase IV (KMG-IV): sequencing the most valuable type-strain genomes for metagenomic binning, comparative biology and taxonomic classification.</title>
        <authorList>
            <person name="Goeker M."/>
        </authorList>
    </citation>
    <scope>NUCLEOTIDE SEQUENCE [LARGE SCALE GENOMIC DNA]</scope>
    <source>
        <strain evidence="2 3">DSM 23606</strain>
    </source>
</reference>